<dbReference type="GO" id="GO:0006313">
    <property type="term" value="P:DNA transposition"/>
    <property type="evidence" value="ECO:0007669"/>
    <property type="project" value="InterPro"/>
</dbReference>
<dbReference type="PANTHER" id="PTHR33055">
    <property type="entry name" value="TRANSPOSASE FOR INSERTION SEQUENCE ELEMENT IS1111A"/>
    <property type="match status" value="1"/>
</dbReference>
<gene>
    <name evidence="3" type="ORF">Thewi_0650</name>
</gene>
<dbReference type="AlphaFoldDB" id="G2MS73"/>
<dbReference type="KEGG" id="twi:Thewi_0650"/>
<dbReference type="Proteomes" id="UP000008276">
    <property type="component" value="Chromosome"/>
</dbReference>
<evidence type="ECO:0000313" key="4">
    <source>
        <dbReference type="Proteomes" id="UP000008276"/>
    </source>
</evidence>
<dbReference type="NCBIfam" id="NF033542">
    <property type="entry name" value="transpos_IS110"/>
    <property type="match status" value="1"/>
</dbReference>
<feature type="domain" description="Transposase IS116/IS110/IS902 C-terminal" evidence="2">
    <location>
        <begin position="294"/>
        <end position="377"/>
    </location>
</feature>
<dbReference type="InterPro" id="IPR002525">
    <property type="entry name" value="Transp_IS110-like_N"/>
</dbReference>
<dbReference type="InterPro" id="IPR003346">
    <property type="entry name" value="Transposase_20"/>
</dbReference>
<dbReference type="GO" id="GO:0004803">
    <property type="term" value="F:transposase activity"/>
    <property type="evidence" value="ECO:0007669"/>
    <property type="project" value="InterPro"/>
</dbReference>
<accession>G2MS73</accession>
<dbReference type="Pfam" id="PF02371">
    <property type="entry name" value="Transposase_20"/>
    <property type="match status" value="1"/>
</dbReference>
<evidence type="ECO:0000313" key="3">
    <source>
        <dbReference type="EMBL" id="AEM78107.1"/>
    </source>
</evidence>
<name>G2MS73_9THEO</name>
<reference evidence="3 4" key="1">
    <citation type="submission" date="2011-08" db="EMBL/GenBank/DDBJ databases">
        <title>Complete sequence of Thermoanaerobacter wiegelii Rt8.B1.</title>
        <authorList>
            <consortium name="US DOE Joint Genome Institute"/>
            <person name="Lucas S."/>
            <person name="Han J."/>
            <person name="Lapidus A."/>
            <person name="Cheng J.-F."/>
            <person name="Goodwin L."/>
            <person name="Pitluck S."/>
            <person name="Peters L."/>
            <person name="Mikhailova N."/>
            <person name="Zeytun A."/>
            <person name="Daligault H."/>
            <person name="Detter J.C."/>
            <person name="Han C."/>
            <person name="Tapia R."/>
            <person name="Land M."/>
            <person name="Hauser L."/>
            <person name="Kyrpides N."/>
            <person name="Ivanova N."/>
            <person name="Pagani I."/>
            <person name="Hemme C."/>
            <person name="Woyke T."/>
        </authorList>
    </citation>
    <scope>NUCLEOTIDE SEQUENCE [LARGE SCALE GENOMIC DNA]</scope>
    <source>
        <strain evidence="3 4">Rt8.B1</strain>
    </source>
</reference>
<dbReference type="GO" id="GO:0003677">
    <property type="term" value="F:DNA binding"/>
    <property type="evidence" value="ECO:0007669"/>
    <property type="project" value="InterPro"/>
</dbReference>
<keyword evidence="4" id="KW-1185">Reference proteome</keyword>
<evidence type="ECO:0000259" key="2">
    <source>
        <dbReference type="Pfam" id="PF02371"/>
    </source>
</evidence>
<dbReference type="eggNOG" id="COG3547">
    <property type="taxonomic scope" value="Bacteria"/>
</dbReference>
<dbReference type="EMBL" id="CP002991">
    <property type="protein sequence ID" value="AEM78107.1"/>
    <property type="molecule type" value="Genomic_DNA"/>
</dbReference>
<dbReference type="Pfam" id="PF01548">
    <property type="entry name" value="DEDD_Tnp_IS110"/>
    <property type="match status" value="1"/>
</dbReference>
<organism evidence="3 4">
    <name type="scientific">Thermoanaerobacter wiegelii Rt8.B1</name>
    <dbReference type="NCBI Taxonomy" id="697303"/>
    <lineage>
        <taxon>Bacteria</taxon>
        <taxon>Bacillati</taxon>
        <taxon>Bacillota</taxon>
        <taxon>Clostridia</taxon>
        <taxon>Thermoanaerobacterales</taxon>
        <taxon>Thermoanaerobacteraceae</taxon>
        <taxon>Thermoanaerobacter</taxon>
    </lineage>
</organism>
<proteinExistence type="predicted"/>
<protein>
    <submittedName>
        <fullName evidence="3">Uncharacterized protein</fullName>
    </submittedName>
</protein>
<dbReference type="HOGENOM" id="CLU_137784_0_0_9"/>
<dbReference type="PANTHER" id="PTHR33055:SF13">
    <property type="entry name" value="TRANSPOSASE"/>
    <property type="match status" value="1"/>
</dbReference>
<feature type="domain" description="Transposase IS110-like N-terminal" evidence="1">
    <location>
        <begin position="13"/>
        <end position="173"/>
    </location>
</feature>
<evidence type="ECO:0000259" key="1">
    <source>
        <dbReference type="Pfam" id="PF01548"/>
    </source>
</evidence>
<dbReference type="InterPro" id="IPR047650">
    <property type="entry name" value="Transpos_IS110"/>
</dbReference>
<sequence length="426" mass="48712">MKGGVTILNKLFVGMDVSLNDVKVHILDQEGNDASSRFSVENNPHGCDVIVSRILECCNKYNIQKVFIGLESTSVYGWHLQYYLADHFALKPYQPSITTFNANIINAFKKSLGNLPKNDWMDAFAIAEKLRFGRLPKSCSVDFRYLALQRLTRHRFHIVNSIVREKNYLLSNLFLKFSGLCQNKVFSNNFGATATEMFNEFFTLDDIAARPLDELAGFLVDKSKDRFDDPEATAKLLQEAVRKSYRINATVDDSLNFVIKSCFDNLQSLEKQKKAVEKAIINEVKGFNNEFLCLTSVKGIGPTIAAGLISEIGGISRFDNDNALAKFSGLYWSEYQSADFKAEDTYLKRTGNEYLRYYFIQAADQLRKYLPEFSQYYARKFKESKTHKHKRALVLTARKTVRLVFALLREEKLYKSPIMKGDDCIS</sequence>